<accession>A0A518DMW0</accession>
<organism evidence="1 2">
    <name type="scientific">Lignipirellula cremea</name>
    <dbReference type="NCBI Taxonomy" id="2528010"/>
    <lineage>
        <taxon>Bacteria</taxon>
        <taxon>Pseudomonadati</taxon>
        <taxon>Planctomycetota</taxon>
        <taxon>Planctomycetia</taxon>
        <taxon>Pirellulales</taxon>
        <taxon>Pirellulaceae</taxon>
        <taxon>Lignipirellula</taxon>
    </lineage>
</organism>
<dbReference type="AlphaFoldDB" id="A0A518DMW0"/>
<dbReference type="EMBL" id="CP036433">
    <property type="protein sequence ID" value="QDU93175.1"/>
    <property type="molecule type" value="Genomic_DNA"/>
</dbReference>
<dbReference type="Pfam" id="PF13450">
    <property type="entry name" value="NAD_binding_8"/>
    <property type="match status" value="1"/>
</dbReference>
<sequence length="504" mass="53694">MPLPPSGHAGKTPPLRSSKFEDFPPLVWGREPAAAAYDAVVVGSGPNGLAAAITLAEAGRSVCVIEGADCIGGGMRSDERTLPGFTHDVCSAVHALGVTSPFFRNTPLQDYGLEWVYPPTAAAHVLDDGAALALKSLDETCAQLGVDGAAWRRLMGPLVAGGEKILQQTLGPFRLPRHPFLLTRFGLHGMQSAVRLASRWFQTDAAQGLFAGMAAHSILPLETSFTGAVGLMLLITAHLGGWPVARGGSQQIANAMARRLVELGGEIVVGRTISAMADLPAHRAVLFDLSPGPISQIAGDALPERFHRSLRKFRHGPGLFKIDYALDGPIPWKSEACRQAGTVHLGGPLAEVAAAERAPWDGCPAERPFVLVAQQSQFDPTRAPAGKQTGWAYCHAPAGSDFDFTERIEAQIERFAPGFRDLILAKKTMGPPAYAAYNPNYIGGDITGGVMDIWQLFTRPTCRLNPYTTPNRNIYICSASTPPGGGVHGMCGYYAAQAALKRCW</sequence>
<dbReference type="PANTHER" id="PTHR10668">
    <property type="entry name" value="PHYTOENE DEHYDROGENASE"/>
    <property type="match status" value="1"/>
</dbReference>
<proteinExistence type="predicted"/>
<dbReference type="InterPro" id="IPR036188">
    <property type="entry name" value="FAD/NAD-bd_sf"/>
</dbReference>
<dbReference type="RefSeq" id="WP_145049752.1">
    <property type="nucleotide sequence ID" value="NZ_CP036433.1"/>
</dbReference>
<gene>
    <name evidence="1" type="ORF">Pla8534_09540</name>
</gene>
<name>A0A518DMW0_9BACT</name>
<dbReference type="KEGG" id="lcre:Pla8534_09540"/>
<dbReference type="SUPFAM" id="SSF51905">
    <property type="entry name" value="FAD/NAD(P)-binding domain"/>
    <property type="match status" value="1"/>
</dbReference>
<dbReference type="Gene3D" id="3.50.50.60">
    <property type="entry name" value="FAD/NAD(P)-binding domain"/>
    <property type="match status" value="1"/>
</dbReference>
<evidence type="ECO:0000313" key="2">
    <source>
        <dbReference type="Proteomes" id="UP000317648"/>
    </source>
</evidence>
<reference evidence="1 2" key="1">
    <citation type="submission" date="2019-02" db="EMBL/GenBank/DDBJ databases">
        <title>Deep-cultivation of Planctomycetes and their phenomic and genomic characterization uncovers novel biology.</title>
        <authorList>
            <person name="Wiegand S."/>
            <person name="Jogler M."/>
            <person name="Boedeker C."/>
            <person name="Pinto D."/>
            <person name="Vollmers J."/>
            <person name="Rivas-Marin E."/>
            <person name="Kohn T."/>
            <person name="Peeters S.H."/>
            <person name="Heuer A."/>
            <person name="Rast P."/>
            <person name="Oberbeckmann S."/>
            <person name="Bunk B."/>
            <person name="Jeske O."/>
            <person name="Meyerdierks A."/>
            <person name="Storesund J.E."/>
            <person name="Kallscheuer N."/>
            <person name="Luecker S."/>
            <person name="Lage O.M."/>
            <person name="Pohl T."/>
            <person name="Merkel B.J."/>
            <person name="Hornburger P."/>
            <person name="Mueller R.-W."/>
            <person name="Bruemmer F."/>
            <person name="Labrenz M."/>
            <person name="Spormann A.M."/>
            <person name="Op den Camp H."/>
            <person name="Overmann J."/>
            <person name="Amann R."/>
            <person name="Jetten M.S.M."/>
            <person name="Mascher T."/>
            <person name="Medema M.H."/>
            <person name="Devos D.P."/>
            <person name="Kaster A.-K."/>
            <person name="Ovreas L."/>
            <person name="Rohde M."/>
            <person name="Galperin M.Y."/>
            <person name="Jogler C."/>
        </authorList>
    </citation>
    <scope>NUCLEOTIDE SEQUENCE [LARGE SCALE GENOMIC DNA]</scope>
    <source>
        <strain evidence="1 2">Pla85_3_4</strain>
    </source>
</reference>
<dbReference type="Proteomes" id="UP000317648">
    <property type="component" value="Chromosome"/>
</dbReference>
<dbReference type="OrthoDB" id="9814556at2"/>
<keyword evidence="2" id="KW-1185">Reference proteome</keyword>
<dbReference type="PANTHER" id="PTHR10668:SF105">
    <property type="entry name" value="DEHYDROGENASE-RELATED"/>
    <property type="match status" value="1"/>
</dbReference>
<protein>
    <submittedName>
        <fullName evidence="1">Soluble pyridine nucleotide transhydrogenase</fullName>
    </submittedName>
</protein>
<evidence type="ECO:0000313" key="1">
    <source>
        <dbReference type="EMBL" id="QDU93175.1"/>
    </source>
</evidence>